<evidence type="ECO:0000313" key="1">
    <source>
        <dbReference type="EMBL" id="OCB87020.1"/>
    </source>
</evidence>
<accession>A0A9Q5HW80</accession>
<dbReference type="SUPFAM" id="SSF56672">
    <property type="entry name" value="DNA/RNA polymerases"/>
    <property type="match status" value="1"/>
</dbReference>
<dbReference type="PANTHER" id="PTHR15503">
    <property type="entry name" value="LDOC1 RELATED"/>
    <property type="match status" value="1"/>
</dbReference>
<dbReference type="OrthoDB" id="128646at2759"/>
<comment type="caution">
    <text evidence="1">The sequence shown here is derived from an EMBL/GenBank/DDBJ whole genome shotgun (WGS) entry which is preliminary data.</text>
</comment>
<organism evidence="1 2">
    <name type="scientific">Sanghuangporus baumii</name>
    <name type="common">Phellinus baumii</name>
    <dbReference type="NCBI Taxonomy" id="108892"/>
    <lineage>
        <taxon>Eukaryota</taxon>
        <taxon>Fungi</taxon>
        <taxon>Dikarya</taxon>
        <taxon>Basidiomycota</taxon>
        <taxon>Agaricomycotina</taxon>
        <taxon>Agaricomycetes</taxon>
        <taxon>Hymenochaetales</taxon>
        <taxon>Hymenochaetaceae</taxon>
        <taxon>Sanghuangporus</taxon>
    </lineage>
</organism>
<proteinExistence type="predicted"/>
<dbReference type="PANTHER" id="PTHR15503:SF22">
    <property type="entry name" value="TRANSPOSON TY3-I GAG POLYPROTEIN"/>
    <property type="match status" value="1"/>
</dbReference>
<dbReference type="InterPro" id="IPR043128">
    <property type="entry name" value="Rev_trsase/Diguanyl_cyclase"/>
</dbReference>
<dbReference type="Gene3D" id="3.10.10.10">
    <property type="entry name" value="HIV Type 1 Reverse Transcriptase, subunit A, domain 1"/>
    <property type="match status" value="1"/>
</dbReference>
<name>A0A9Q5HW80_SANBA</name>
<evidence type="ECO:0000313" key="2">
    <source>
        <dbReference type="Proteomes" id="UP000757232"/>
    </source>
</evidence>
<gene>
    <name evidence="1" type="ORF">A7U60_g5912</name>
</gene>
<dbReference type="Gene3D" id="3.30.70.270">
    <property type="match status" value="1"/>
</dbReference>
<keyword evidence="2" id="KW-1185">Reference proteome</keyword>
<dbReference type="InterPro" id="IPR021109">
    <property type="entry name" value="Peptidase_aspartic_dom_sf"/>
</dbReference>
<dbReference type="EMBL" id="LNZH02000196">
    <property type="protein sequence ID" value="OCB87020.1"/>
    <property type="molecule type" value="Genomic_DNA"/>
</dbReference>
<dbReference type="Gene3D" id="2.40.70.10">
    <property type="entry name" value="Acid Proteases"/>
    <property type="match status" value="1"/>
</dbReference>
<sequence>MHRYIWPRPVFNADGTSNEAGLIKEYVVIRIFFGKHEEEIRLAVTSLVSSNIFLGHDWLMKHNPEIDWRSGTVKFMHCSDECELSLSSEKIDEEFVRNVWMKEAAKWLPYLKEYADVFSEELFEHLPNHRTWDHAIDLKPDFKSSDCKVYLLLPKEQEAMKGFIEENLASGCIRQLKSLMVSPFFFIKKEDGSLRAIQDYQKLNEGMVKNKYLLLLINELIDKVKDAKYITKLTFAGGITTFGFARAMNGRWCLG</sequence>
<reference evidence="1" key="1">
    <citation type="submission" date="2016-06" db="EMBL/GenBank/DDBJ databases">
        <title>Draft Genome sequence of the fungus Inonotus baumii.</title>
        <authorList>
            <person name="Zhu H."/>
            <person name="Lin W."/>
        </authorList>
    </citation>
    <scope>NUCLEOTIDE SEQUENCE</scope>
    <source>
        <strain evidence="1">821</strain>
    </source>
</reference>
<dbReference type="InterPro" id="IPR032567">
    <property type="entry name" value="RTL1-rel"/>
</dbReference>
<dbReference type="InterPro" id="IPR043502">
    <property type="entry name" value="DNA/RNA_pol_sf"/>
</dbReference>
<protein>
    <submittedName>
        <fullName evidence="1">Uncharacterized protein</fullName>
    </submittedName>
</protein>
<dbReference type="AlphaFoldDB" id="A0A9Q5HW80"/>
<dbReference type="Proteomes" id="UP000757232">
    <property type="component" value="Unassembled WGS sequence"/>
</dbReference>